<name>A0A3A3ZKU4_9ACTN</name>
<gene>
    <name evidence="8" type="primary">argR</name>
    <name evidence="12" type="ORF">D5H78_05260</name>
</gene>
<dbReference type="NCBIfam" id="NF002880">
    <property type="entry name" value="PRK03341.1"/>
    <property type="match status" value="1"/>
</dbReference>
<dbReference type="Pfam" id="PF01316">
    <property type="entry name" value="Arg_repressor"/>
    <property type="match status" value="1"/>
</dbReference>
<dbReference type="InterPro" id="IPR020899">
    <property type="entry name" value="Arg_repress_C"/>
</dbReference>
<reference evidence="12 13" key="1">
    <citation type="submission" date="2018-09" db="EMBL/GenBank/DDBJ databases">
        <title>YIM 75000 draft genome.</title>
        <authorList>
            <person name="Tang S."/>
            <person name="Feng Y."/>
        </authorList>
    </citation>
    <scope>NUCLEOTIDE SEQUENCE [LARGE SCALE GENOMIC DNA]</scope>
    <source>
        <strain evidence="12 13">YIM 75000</strain>
    </source>
</reference>
<dbReference type="Gene3D" id="3.30.1360.40">
    <property type="match status" value="1"/>
</dbReference>
<comment type="caution">
    <text evidence="12">The sequence shown here is derived from an EMBL/GenBank/DDBJ whole genome shotgun (WGS) entry which is preliminary data.</text>
</comment>
<evidence type="ECO:0000259" key="11">
    <source>
        <dbReference type="Pfam" id="PF02863"/>
    </source>
</evidence>
<keyword evidence="13" id="KW-1185">Reference proteome</keyword>
<dbReference type="GO" id="GO:0034618">
    <property type="term" value="F:arginine binding"/>
    <property type="evidence" value="ECO:0007669"/>
    <property type="project" value="InterPro"/>
</dbReference>
<keyword evidence="8" id="KW-0055">Arginine biosynthesis</keyword>
<feature type="domain" description="Arginine repressor DNA-binding" evidence="10">
    <location>
        <begin position="7"/>
        <end position="73"/>
    </location>
</feature>
<dbReference type="InterPro" id="IPR036388">
    <property type="entry name" value="WH-like_DNA-bd_sf"/>
</dbReference>
<dbReference type="HAMAP" id="MF_00173">
    <property type="entry name" value="Arg_repressor"/>
    <property type="match status" value="1"/>
</dbReference>
<dbReference type="PANTHER" id="PTHR34471:SF1">
    <property type="entry name" value="ARGININE REPRESSOR"/>
    <property type="match status" value="1"/>
</dbReference>
<dbReference type="GO" id="GO:0005737">
    <property type="term" value="C:cytoplasm"/>
    <property type="evidence" value="ECO:0007669"/>
    <property type="project" value="UniProtKB-SubCell"/>
</dbReference>
<dbReference type="PRINTS" id="PR01467">
    <property type="entry name" value="ARGREPRESSOR"/>
</dbReference>
<evidence type="ECO:0000256" key="4">
    <source>
        <dbReference type="ARBA" id="ARBA00022491"/>
    </source>
</evidence>
<keyword evidence="3 8" id="KW-0963">Cytoplasm</keyword>
<dbReference type="InterPro" id="IPR020900">
    <property type="entry name" value="Arg_repress_DNA-bd"/>
</dbReference>
<evidence type="ECO:0000313" key="12">
    <source>
        <dbReference type="EMBL" id="RJK96696.1"/>
    </source>
</evidence>
<sequence length="180" mass="18681">MSVRPATKAARHQRIAALLARHPVRSQPDLARLLADEGLSVTQATLSRDLDELGAVKVRGGSGGLVYALPGEGGDARPQPPEDTAVAVERLRRRSEELLVSVDHSGNVVVLRTPPGGAQFLASAIDHTVLPEVIGTVAGDDTVLLVTRAVDGGAAVARDLLALVETRTAPEGTTREGAAP</sequence>
<evidence type="ECO:0000313" key="13">
    <source>
        <dbReference type="Proteomes" id="UP000265614"/>
    </source>
</evidence>
<evidence type="ECO:0000256" key="3">
    <source>
        <dbReference type="ARBA" id="ARBA00022490"/>
    </source>
</evidence>
<dbReference type="GO" id="GO:1900079">
    <property type="term" value="P:regulation of arginine biosynthetic process"/>
    <property type="evidence" value="ECO:0007669"/>
    <property type="project" value="UniProtKB-UniRule"/>
</dbReference>
<dbReference type="RefSeq" id="WP_119949412.1">
    <property type="nucleotide sequence ID" value="NZ_QZEZ01000002.1"/>
</dbReference>
<evidence type="ECO:0000259" key="10">
    <source>
        <dbReference type="Pfam" id="PF01316"/>
    </source>
</evidence>
<dbReference type="OrthoDB" id="7060358at2"/>
<dbReference type="Pfam" id="PF02863">
    <property type="entry name" value="Arg_repressor_C"/>
    <property type="match status" value="1"/>
</dbReference>
<dbReference type="Proteomes" id="UP000265614">
    <property type="component" value="Unassembled WGS sequence"/>
</dbReference>
<keyword evidence="6 8" id="KW-0238">DNA-binding</keyword>
<keyword evidence="7 8" id="KW-0804">Transcription</keyword>
<dbReference type="SUPFAM" id="SSF46785">
    <property type="entry name" value="Winged helix' DNA-binding domain"/>
    <property type="match status" value="1"/>
</dbReference>
<evidence type="ECO:0000256" key="9">
    <source>
        <dbReference type="NCBIfam" id="TIGR01529"/>
    </source>
</evidence>
<dbReference type="AlphaFoldDB" id="A0A3A3ZKU4"/>
<dbReference type="GO" id="GO:0003677">
    <property type="term" value="F:DNA binding"/>
    <property type="evidence" value="ECO:0007669"/>
    <property type="project" value="UniProtKB-KW"/>
</dbReference>
<evidence type="ECO:0000256" key="6">
    <source>
        <dbReference type="ARBA" id="ARBA00023125"/>
    </source>
</evidence>
<proteinExistence type="inferred from homology"/>
<dbReference type="UniPathway" id="UPA00068"/>
<dbReference type="GO" id="GO:0003700">
    <property type="term" value="F:DNA-binding transcription factor activity"/>
    <property type="evidence" value="ECO:0007669"/>
    <property type="project" value="UniProtKB-UniRule"/>
</dbReference>
<dbReference type="Gene3D" id="1.10.10.10">
    <property type="entry name" value="Winged helix-like DNA-binding domain superfamily/Winged helix DNA-binding domain"/>
    <property type="match status" value="1"/>
</dbReference>
<keyword evidence="5 8" id="KW-0805">Transcription regulation</keyword>
<dbReference type="InterPro" id="IPR036251">
    <property type="entry name" value="Arg_repress_C_sf"/>
</dbReference>
<dbReference type="NCBIfam" id="TIGR01529">
    <property type="entry name" value="argR_whole"/>
    <property type="match status" value="1"/>
</dbReference>
<dbReference type="InterPro" id="IPR036390">
    <property type="entry name" value="WH_DNA-bd_sf"/>
</dbReference>
<dbReference type="PANTHER" id="PTHR34471">
    <property type="entry name" value="ARGININE REPRESSOR"/>
    <property type="match status" value="1"/>
</dbReference>
<dbReference type="InterPro" id="IPR001669">
    <property type="entry name" value="Arg_repress"/>
</dbReference>
<evidence type="ECO:0000256" key="2">
    <source>
        <dbReference type="ARBA" id="ARBA00008316"/>
    </source>
</evidence>
<dbReference type="GO" id="GO:0006526">
    <property type="term" value="P:L-arginine biosynthetic process"/>
    <property type="evidence" value="ECO:0007669"/>
    <property type="project" value="UniProtKB-UniPathway"/>
</dbReference>
<organism evidence="12 13">
    <name type="scientific">Vallicoccus soli</name>
    <dbReference type="NCBI Taxonomy" id="2339232"/>
    <lineage>
        <taxon>Bacteria</taxon>
        <taxon>Bacillati</taxon>
        <taxon>Actinomycetota</taxon>
        <taxon>Actinomycetes</taxon>
        <taxon>Motilibacterales</taxon>
        <taxon>Vallicoccaceae</taxon>
        <taxon>Vallicoccus</taxon>
    </lineage>
</organism>
<comment type="function">
    <text evidence="8">Regulates arginine biosynthesis genes.</text>
</comment>
<protein>
    <recommendedName>
        <fullName evidence="8 9">Arginine repressor</fullName>
    </recommendedName>
</protein>
<evidence type="ECO:0000256" key="1">
    <source>
        <dbReference type="ARBA" id="ARBA00004496"/>
    </source>
</evidence>
<dbReference type="SUPFAM" id="SSF55252">
    <property type="entry name" value="C-terminal domain of arginine repressor"/>
    <property type="match status" value="1"/>
</dbReference>
<dbReference type="EMBL" id="QZEZ01000002">
    <property type="protein sequence ID" value="RJK96696.1"/>
    <property type="molecule type" value="Genomic_DNA"/>
</dbReference>
<accession>A0A3A3ZKU4</accession>
<comment type="subcellular location">
    <subcellularLocation>
        <location evidence="1 8">Cytoplasm</location>
    </subcellularLocation>
</comment>
<evidence type="ECO:0000256" key="5">
    <source>
        <dbReference type="ARBA" id="ARBA00023015"/>
    </source>
</evidence>
<evidence type="ECO:0000256" key="8">
    <source>
        <dbReference type="HAMAP-Rule" id="MF_00173"/>
    </source>
</evidence>
<keyword evidence="4 8" id="KW-0678">Repressor</keyword>
<evidence type="ECO:0000256" key="7">
    <source>
        <dbReference type="ARBA" id="ARBA00023163"/>
    </source>
</evidence>
<comment type="pathway">
    <text evidence="8">Amino-acid biosynthesis; L-arginine biosynthesis [regulation].</text>
</comment>
<dbReference type="GO" id="GO:0051259">
    <property type="term" value="P:protein complex oligomerization"/>
    <property type="evidence" value="ECO:0007669"/>
    <property type="project" value="InterPro"/>
</dbReference>
<comment type="similarity">
    <text evidence="2 8">Belongs to the ArgR family.</text>
</comment>
<keyword evidence="8" id="KW-0028">Amino-acid biosynthesis</keyword>
<feature type="domain" description="Arginine repressor C-terminal" evidence="11">
    <location>
        <begin position="96"/>
        <end position="160"/>
    </location>
</feature>